<dbReference type="AlphaFoldDB" id="A0A2S7WGA5"/>
<accession>A0A2S7WGA5</accession>
<comment type="caution">
    <text evidence="1">The sequence shown here is derived from an EMBL/GenBank/DDBJ whole genome shotgun (WGS) entry which is preliminary data.</text>
</comment>
<evidence type="ECO:0008006" key="3">
    <source>
        <dbReference type="Google" id="ProtNLM"/>
    </source>
</evidence>
<gene>
    <name evidence="1" type="ORF">BTO16_11080</name>
</gene>
<name>A0A2S7WGA5_9FLAO</name>
<keyword evidence="2" id="KW-1185">Reference proteome</keyword>
<dbReference type="EMBL" id="MSCM01000002">
    <property type="protein sequence ID" value="PQJ76446.1"/>
    <property type="molecule type" value="Genomic_DNA"/>
</dbReference>
<dbReference type="RefSeq" id="WP_105021754.1">
    <property type="nucleotide sequence ID" value="NZ_MSCM01000002.1"/>
</dbReference>
<organism evidence="1 2">
    <name type="scientific">Polaribacter glomeratus</name>
    <dbReference type="NCBI Taxonomy" id="102"/>
    <lineage>
        <taxon>Bacteria</taxon>
        <taxon>Pseudomonadati</taxon>
        <taxon>Bacteroidota</taxon>
        <taxon>Flavobacteriia</taxon>
        <taxon>Flavobacteriales</taxon>
        <taxon>Flavobacteriaceae</taxon>
    </lineage>
</organism>
<evidence type="ECO:0000313" key="2">
    <source>
        <dbReference type="Proteomes" id="UP000239068"/>
    </source>
</evidence>
<proteinExistence type="predicted"/>
<evidence type="ECO:0000313" key="1">
    <source>
        <dbReference type="EMBL" id="PQJ76446.1"/>
    </source>
</evidence>
<protein>
    <recommendedName>
        <fullName evidence="3">DUF5723 domain-containing protein</fullName>
    </recommendedName>
</protein>
<dbReference type="Proteomes" id="UP000239068">
    <property type="component" value="Unassembled WGS sequence"/>
</dbReference>
<reference evidence="1 2" key="1">
    <citation type="submission" date="2016-12" db="EMBL/GenBank/DDBJ databases">
        <title>Trade-off between light-utilization and light-protection in marine flavobacteria.</title>
        <authorList>
            <person name="Kumagai Y."/>
            <person name="Yoshizawa S."/>
            <person name="Kogure K."/>
            <person name="Iwasaki W."/>
        </authorList>
    </citation>
    <scope>NUCLEOTIDE SEQUENCE [LARGE SCALE GENOMIC DNA]</scope>
    <source>
        <strain evidence="1 2">ATCC 43844</strain>
    </source>
</reference>
<sequence>MKKTVIIIFLVCLQTNIFSQRTNYFSASTKYLTPSFQPVTAQDPKPDIKGIPTLFTTFEGSVSVLSWLRIGGFVNFNQENDKLINTALRVGIKYLEFSYETGNLQGSLQNSSLDLNGNTLDVPVGDFSNKFRSFTIFKTPTDFNEYYISQYGLGITSMTMPLQSTVGLTNIIEITYVDPFAKVNFYAFHQKIDMMYSRLASTMDTGKVKLDFSSSNLAGIVTMQASDFAKDELEDIVRNGLGNGQYDNLYADPNGFISSNRNSTWGFGISSDTRIGVSCIYKESDKKLSFGFSGGYNFRFYALLTAGESKDPIDNEYFQSAPSSTFLLQHGPYLKTQINW</sequence>